<keyword evidence="5 12" id="KW-0418">Kinase</keyword>
<keyword evidence="9" id="KW-0175">Coiled coil</keyword>
<keyword evidence="13" id="KW-1185">Reference proteome</keyword>
<comment type="catalytic activity">
    <reaction evidence="8">
        <text>L-seryl-[protein] + ATP = O-phospho-L-seryl-[protein] + ADP + H(+)</text>
        <dbReference type="Rhea" id="RHEA:17989"/>
        <dbReference type="Rhea" id="RHEA-COMP:9863"/>
        <dbReference type="Rhea" id="RHEA-COMP:11604"/>
        <dbReference type="ChEBI" id="CHEBI:15378"/>
        <dbReference type="ChEBI" id="CHEBI:29999"/>
        <dbReference type="ChEBI" id="CHEBI:30616"/>
        <dbReference type="ChEBI" id="CHEBI:83421"/>
        <dbReference type="ChEBI" id="CHEBI:456216"/>
        <dbReference type="EC" id="2.7.11.1"/>
    </reaction>
</comment>
<feature type="compositionally biased region" description="Polar residues" evidence="10">
    <location>
        <begin position="784"/>
        <end position="806"/>
    </location>
</feature>
<dbReference type="Pfam" id="PF00069">
    <property type="entry name" value="Pkinase"/>
    <property type="match status" value="2"/>
</dbReference>
<evidence type="ECO:0000256" key="7">
    <source>
        <dbReference type="ARBA" id="ARBA00047899"/>
    </source>
</evidence>
<comment type="catalytic activity">
    <reaction evidence="7">
        <text>L-threonyl-[protein] + ATP = O-phospho-L-threonyl-[protein] + ADP + H(+)</text>
        <dbReference type="Rhea" id="RHEA:46608"/>
        <dbReference type="Rhea" id="RHEA-COMP:11060"/>
        <dbReference type="Rhea" id="RHEA-COMP:11605"/>
        <dbReference type="ChEBI" id="CHEBI:15378"/>
        <dbReference type="ChEBI" id="CHEBI:30013"/>
        <dbReference type="ChEBI" id="CHEBI:30616"/>
        <dbReference type="ChEBI" id="CHEBI:61977"/>
        <dbReference type="ChEBI" id="CHEBI:456216"/>
        <dbReference type="EC" id="2.7.11.1"/>
    </reaction>
</comment>
<dbReference type="InterPro" id="IPR050660">
    <property type="entry name" value="NEK_Ser/Thr_kinase"/>
</dbReference>
<evidence type="ECO:0000256" key="4">
    <source>
        <dbReference type="ARBA" id="ARBA00022741"/>
    </source>
</evidence>
<dbReference type="Gene3D" id="1.10.510.10">
    <property type="entry name" value="Transferase(Phosphotransferase) domain 1"/>
    <property type="match status" value="1"/>
</dbReference>
<feature type="compositionally biased region" description="Basic residues" evidence="10">
    <location>
        <begin position="1020"/>
        <end position="1038"/>
    </location>
</feature>
<dbReference type="OrthoDB" id="1405469at2759"/>
<dbReference type="PANTHER" id="PTHR43671">
    <property type="entry name" value="SERINE/THREONINE-PROTEIN KINASE NEK"/>
    <property type="match status" value="1"/>
</dbReference>
<dbReference type="SUPFAM" id="SSF56112">
    <property type="entry name" value="Protein kinase-like (PK-like)"/>
    <property type="match status" value="1"/>
</dbReference>
<keyword evidence="2" id="KW-0723">Serine/threonine-protein kinase</keyword>
<dbReference type="PROSITE" id="PS50011">
    <property type="entry name" value="PROTEIN_KINASE_DOM"/>
    <property type="match status" value="1"/>
</dbReference>
<feature type="region of interest" description="Disordered" evidence="10">
    <location>
        <begin position="356"/>
        <end position="382"/>
    </location>
</feature>
<dbReference type="EC" id="2.7.11.1" evidence="1"/>
<evidence type="ECO:0000256" key="2">
    <source>
        <dbReference type="ARBA" id="ARBA00022527"/>
    </source>
</evidence>
<reference evidence="12 13" key="1">
    <citation type="submission" date="2016-08" db="EMBL/GenBank/DDBJ databases">
        <title>A Parts List for Fungal Cellulosomes Revealed by Comparative Genomics.</title>
        <authorList>
            <consortium name="DOE Joint Genome Institute"/>
            <person name="Haitjema C.H."/>
            <person name="Gilmore S.P."/>
            <person name="Henske J.K."/>
            <person name="Solomon K.V."/>
            <person name="De Groot R."/>
            <person name="Kuo A."/>
            <person name="Mondo S.J."/>
            <person name="Salamov A.A."/>
            <person name="Labutti K."/>
            <person name="Zhao Z."/>
            <person name="Chiniquy J."/>
            <person name="Barry K."/>
            <person name="Brewer H.M."/>
            <person name="Purvine S.O."/>
            <person name="Wright A.T."/>
            <person name="Boxma B."/>
            <person name="Van Alen T."/>
            <person name="Hackstein J.H."/>
            <person name="Baker S.E."/>
            <person name="Grigoriev I.V."/>
            <person name="O'Malley M.A."/>
        </authorList>
    </citation>
    <scope>NUCLEOTIDE SEQUENCE [LARGE SCALE GENOMIC DNA]</scope>
    <source>
        <strain evidence="12 13">G1</strain>
    </source>
</reference>
<organism evidence="12 13">
    <name type="scientific">Neocallimastix californiae</name>
    <dbReference type="NCBI Taxonomy" id="1754190"/>
    <lineage>
        <taxon>Eukaryota</taxon>
        <taxon>Fungi</taxon>
        <taxon>Fungi incertae sedis</taxon>
        <taxon>Chytridiomycota</taxon>
        <taxon>Chytridiomycota incertae sedis</taxon>
        <taxon>Neocallimastigomycetes</taxon>
        <taxon>Neocallimastigales</taxon>
        <taxon>Neocallimastigaceae</taxon>
        <taxon>Neocallimastix</taxon>
    </lineage>
</organism>
<evidence type="ECO:0000313" key="13">
    <source>
        <dbReference type="Proteomes" id="UP000193920"/>
    </source>
</evidence>
<feature type="coiled-coil region" evidence="9">
    <location>
        <begin position="510"/>
        <end position="537"/>
    </location>
</feature>
<name>A0A1Y2FRG6_9FUNG</name>
<sequence>MNNNNNFIDNELIFSKKRKLEKGKKEESYSDLSIKNHVHKPQSLLRKRISESEFNFNIPSTSINNSLIDSWRPLLNENKLTSQYQDNINEIENKNKNEYEYEKIIINEPPDVPNIEEFDEKNETYSFNRNTLQYEFIPEGMINEGNNSYLYNNYSNYNYPLPEMGASNDNGINRNIHRQESSLIPFKQDSQIILYNNNNTGQVVLYNKTNKSLSIHKIRPNSKEIMSRNNRCILCNQLLPSERERINTNNMFKNRRAYTDTKYFRLLACSLSYNRKPSITSANNNNLNESNNFSIHTVNSAENIINLLNDNSSNNTECINHPSITITTSQSNPNPDFNENINKNGIKEVDDIKNENENENENKSTENIKSDQNNGKSNTTTYLSSSSFNNGYYERFFIERKKLGRGFRGSVFLCHHILDQVFLGEYAVKKVAVGNNHQWLVRMLKEVMLLEKLRNPNIIEYKHAWLEEHTLSSFGPKVPCLFILMERANGGNLEEYVQLQWNPEEQLEKALSVKERIKRKRLRMKEAQNQIKDNRAQFFGGIGYDSFGKRVRYLTTEAIWKIFLDICYGLNHLHELGIIHRDLKPPNLLLQYKDPNNQEEIPKVLISDFGECEILSHLEKRQRTGATGTLEFMAELLISDEAGHYYDDYSSNSDLWSLGVVLYYICFSEMPYSQVDDIDILKNEILNYSTVHFKNDNNSNRVPKELKTLIKKLMIKEPTKRPKAKEILELYGGFKNDSSIRIETDSENLSNSTLNQKDPLSSIKSMTSNEIINDSKKIDEKQLPNINDKNLSPLSPCQDIPTSIPTNKFKGKEKEKEKDNEDENTNKNKNEIKNKIENDSIEEDINRSRNNNEIEEEKEWLNKELVDEPLSFNIEKRIIPFNHNRSKSLPYLLNNSKFNTNSKDNNNNGIVQDSIKEEENDNFDKEYNKKINTYPPLEKSLVPFQENKIKSFDRPLPSPTYPPLKNNDRENKYKRSYKNIWINEKDNSRELIRKEMKLIQIIMKMKKGLKQDIKNDLKQNKKNKNYNKSQTLKRKNNKKSSSYHPRHTYQNSKIYFTHLPRRTNTISIINTKNNNNGEKVSEKIKEKQLTPFKPNYSQLKVQNHNKVMKILQQKMFIYFLNND</sequence>
<evidence type="ECO:0000256" key="1">
    <source>
        <dbReference type="ARBA" id="ARBA00012513"/>
    </source>
</evidence>
<protein>
    <recommendedName>
        <fullName evidence="1">non-specific serine/threonine protein kinase</fullName>
        <ecNumber evidence="1">2.7.11.1</ecNumber>
    </recommendedName>
</protein>
<dbReference type="Proteomes" id="UP000193920">
    <property type="component" value="Unassembled WGS sequence"/>
</dbReference>
<evidence type="ECO:0000313" key="12">
    <source>
        <dbReference type="EMBL" id="ORY86602.1"/>
    </source>
</evidence>
<dbReference type="STRING" id="1754190.A0A1Y2FRG6"/>
<keyword evidence="6" id="KW-0067">ATP-binding</keyword>
<dbReference type="Gene3D" id="3.30.200.20">
    <property type="entry name" value="Phosphorylase Kinase, domain 1"/>
    <property type="match status" value="1"/>
</dbReference>
<evidence type="ECO:0000256" key="6">
    <source>
        <dbReference type="ARBA" id="ARBA00022840"/>
    </source>
</evidence>
<feature type="region of interest" description="Disordered" evidence="10">
    <location>
        <begin position="1015"/>
        <end position="1047"/>
    </location>
</feature>
<dbReference type="EMBL" id="MCOG01000002">
    <property type="protein sequence ID" value="ORY86602.1"/>
    <property type="molecule type" value="Genomic_DNA"/>
</dbReference>
<gene>
    <name evidence="12" type="ORF">LY90DRAFT_498837</name>
</gene>
<dbReference type="PANTHER" id="PTHR43671:SF106">
    <property type="entry name" value="NIMA-LIKE KINASE"/>
    <property type="match status" value="1"/>
</dbReference>
<dbReference type="GO" id="GO:0005524">
    <property type="term" value="F:ATP binding"/>
    <property type="evidence" value="ECO:0007669"/>
    <property type="project" value="UniProtKB-KW"/>
</dbReference>
<dbReference type="CDD" id="cd00180">
    <property type="entry name" value="PKc"/>
    <property type="match status" value="1"/>
</dbReference>
<dbReference type="GO" id="GO:0004674">
    <property type="term" value="F:protein serine/threonine kinase activity"/>
    <property type="evidence" value="ECO:0007669"/>
    <property type="project" value="UniProtKB-KW"/>
</dbReference>
<evidence type="ECO:0000256" key="9">
    <source>
        <dbReference type="SAM" id="Coils"/>
    </source>
</evidence>
<evidence type="ECO:0000259" key="11">
    <source>
        <dbReference type="PROSITE" id="PS50011"/>
    </source>
</evidence>
<evidence type="ECO:0000256" key="8">
    <source>
        <dbReference type="ARBA" id="ARBA00048679"/>
    </source>
</evidence>
<dbReference type="InterPro" id="IPR008271">
    <property type="entry name" value="Ser/Thr_kinase_AS"/>
</dbReference>
<feature type="region of interest" description="Disordered" evidence="10">
    <location>
        <begin position="951"/>
        <end position="970"/>
    </location>
</feature>
<comment type="caution">
    <text evidence="12">The sequence shown here is derived from an EMBL/GenBank/DDBJ whole genome shotgun (WGS) entry which is preliminary data.</text>
</comment>
<dbReference type="InterPro" id="IPR011009">
    <property type="entry name" value="Kinase-like_dom_sf"/>
</dbReference>
<dbReference type="InterPro" id="IPR000719">
    <property type="entry name" value="Prot_kinase_dom"/>
</dbReference>
<evidence type="ECO:0000256" key="5">
    <source>
        <dbReference type="ARBA" id="ARBA00022777"/>
    </source>
</evidence>
<feature type="domain" description="Protein kinase" evidence="11">
    <location>
        <begin position="397"/>
        <end position="734"/>
    </location>
</feature>
<feature type="compositionally biased region" description="Basic and acidic residues" evidence="10">
    <location>
        <begin position="810"/>
        <end position="835"/>
    </location>
</feature>
<dbReference type="FunFam" id="3.30.200.20:FF:000306">
    <property type="entry name" value="IKS protein kinase"/>
    <property type="match status" value="1"/>
</dbReference>
<proteinExistence type="predicted"/>
<dbReference type="PROSITE" id="PS00108">
    <property type="entry name" value="PROTEIN_KINASE_ST"/>
    <property type="match status" value="1"/>
</dbReference>
<feature type="region of interest" description="Disordered" evidence="10">
    <location>
        <begin position="774"/>
        <end position="835"/>
    </location>
</feature>
<accession>A0A1Y2FRG6</accession>
<keyword evidence="4" id="KW-0547">Nucleotide-binding</keyword>
<keyword evidence="3" id="KW-0808">Transferase</keyword>
<dbReference type="AlphaFoldDB" id="A0A1Y2FRG6"/>
<feature type="compositionally biased region" description="Polar residues" evidence="10">
    <location>
        <begin position="371"/>
        <end position="382"/>
    </location>
</feature>
<feature type="compositionally biased region" description="Basic and acidic residues" evidence="10">
    <location>
        <begin position="356"/>
        <end position="369"/>
    </location>
</feature>
<dbReference type="SMART" id="SM00220">
    <property type="entry name" value="S_TKc"/>
    <property type="match status" value="1"/>
</dbReference>
<evidence type="ECO:0000256" key="10">
    <source>
        <dbReference type="SAM" id="MobiDB-lite"/>
    </source>
</evidence>
<evidence type="ECO:0000256" key="3">
    <source>
        <dbReference type="ARBA" id="ARBA00022679"/>
    </source>
</evidence>